<keyword evidence="2" id="KW-1185">Reference proteome</keyword>
<sequence>MMMERFATLMWSLWKAWCSWVFDGRLLDVASVAQLQMIELCSATWSLPDALRMLSKELIRRAMEELCQWHVTGTDDCWCHGSATELNLELWMGFFPSKVAHFKKMQEQGDKLAKFASSVVECQVWTWYSFPDFDPNTFCRNGTLITPWIVYYIL</sequence>
<proteinExistence type="predicted"/>
<gene>
    <name evidence="1" type="ORF">M9H77_18237</name>
</gene>
<dbReference type="EMBL" id="CM044704">
    <property type="protein sequence ID" value="KAI5668384.1"/>
    <property type="molecule type" value="Genomic_DNA"/>
</dbReference>
<protein>
    <submittedName>
        <fullName evidence="1">Uncharacterized protein</fullName>
    </submittedName>
</protein>
<comment type="caution">
    <text evidence="1">The sequence shown here is derived from an EMBL/GenBank/DDBJ whole genome shotgun (WGS) entry which is preliminary data.</text>
</comment>
<dbReference type="Proteomes" id="UP001060085">
    <property type="component" value="Linkage Group LG04"/>
</dbReference>
<organism evidence="1 2">
    <name type="scientific">Catharanthus roseus</name>
    <name type="common">Madagascar periwinkle</name>
    <name type="synonym">Vinca rosea</name>
    <dbReference type="NCBI Taxonomy" id="4058"/>
    <lineage>
        <taxon>Eukaryota</taxon>
        <taxon>Viridiplantae</taxon>
        <taxon>Streptophyta</taxon>
        <taxon>Embryophyta</taxon>
        <taxon>Tracheophyta</taxon>
        <taxon>Spermatophyta</taxon>
        <taxon>Magnoliopsida</taxon>
        <taxon>eudicotyledons</taxon>
        <taxon>Gunneridae</taxon>
        <taxon>Pentapetalae</taxon>
        <taxon>asterids</taxon>
        <taxon>lamiids</taxon>
        <taxon>Gentianales</taxon>
        <taxon>Apocynaceae</taxon>
        <taxon>Rauvolfioideae</taxon>
        <taxon>Vinceae</taxon>
        <taxon>Catharanthinae</taxon>
        <taxon>Catharanthus</taxon>
    </lineage>
</organism>
<name>A0ACC0B6V6_CATRO</name>
<evidence type="ECO:0000313" key="1">
    <source>
        <dbReference type="EMBL" id="KAI5668384.1"/>
    </source>
</evidence>
<reference evidence="2" key="1">
    <citation type="journal article" date="2023" name="Nat. Plants">
        <title>Single-cell RNA sequencing provides a high-resolution roadmap for understanding the multicellular compartmentation of specialized metabolism.</title>
        <authorList>
            <person name="Sun S."/>
            <person name="Shen X."/>
            <person name="Li Y."/>
            <person name="Li Y."/>
            <person name="Wang S."/>
            <person name="Li R."/>
            <person name="Zhang H."/>
            <person name="Shen G."/>
            <person name="Guo B."/>
            <person name="Wei J."/>
            <person name="Xu J."/>
            <person name="St-Pierre B."/>
            <person name="Chen S."/>
            <person name="Sun C."/>
        </authorList>
    </citation>
    <scope>NUCLEOTIDE SEQUENCE [LARGE SCALE GENOMIC DNA]</scope>
</reference>
<accession>A0ACC0B6V6</accession>
<evidence type="ECO:0000313" key="2">
    <source>
        <dbReference type="Proteomes" id="UP001060085"/>
    </source>
</evidence>